<dbReference type="InterPro" id="IPR052370">
    <property type="entry name" value="Meta-cleavage_hydrolase"/>
</dbReference>
<dbReference type="InterPro" id="IPR000639">
    <property type="entry name" value="Epox_hydrolase-like"/>
</dbReference>
<dbReference type="OMA" id="LVLWECP"/>
<organism evidence="3 4">
    <name type="scientific">Helianthus annuus</name>
    <name type="common">Common sunflower</name>
    <dbReference type="NCBI Taxonomy" id="4232"/>
    <lineage>
        <taxon>Eukaryota</taxon>
        <taxon>Viridiplantae</taxon>
        <taxon>Streptophyta</taxon>
        <taxon>Embryophyta</taxon>
        <taxon>Tracheophyta</taxon>
        <taxon>Spermatophyta</taxon>
        <taxon>Magnoliopsida</taxon>
        <taxon>eudicotyledons</taxon>
        <taxon>Gunneridae</taxon>
        <taxon>Pentapetalae</taxon>
        <taxon>asterids</taxon>
        <taxon>campanulids</taxon>
        <taxon>Asterales</taxon>
        <taxon>Asteraceae</taxon>
        <taxon>Asteroideae</taxon>
        <taxon>Heliantheae alliance</taxon>
        <taxon>Heliantheae</taxon>
        <taxon>Helianthus</taxon>
    </lineage>
</organism>
<dbReference type="Gene3D" id="3.40.50.1820">
    <property type="entry name" value="alpha/beta hydrolase"/>
    <property type="match status" value="1"/>
</dbReference>
<dbReference type="Gramene" id="mRNA:HanXRQr2_Chr15g0678101">
    <property type="protein sequence ID" value="mRNA:HanXRQr2_Chr15g0678101"/>
    <property type="gene ID" value="HanXRQr2_Chr15g0678101"/>
</dbReference>
<evidence type="ECO:0000313" key="3">
    <source>
        <dbReference type="EMBL" id="OTF94198.1"/>
    </source>
</evidence>
<dbReference type="PRINTS" id="PR00111">
    <property type="entry name" value="ABHYDROLASE"/>
</dbReference>
<dbReference type="EC" id="3.1.1.3" evidence="2"/>
<protein>
    <submittedName>
        <fullName evidence="3">Putative alpha/beta-Hydrolases superfamily protein</fullName>
    </submittedName>
    <submittedName>
        <fullName evidence="2">Triacylglycerol lipase</fullName>
        <ecNumber evidence="2">3.1.1.3</ecNumber>
    </submittedName>
</protein>
<dbReference type="InterPro" id="IPR000073">
    <property type="entry name" value="AB_hydrolase_1"/>
</dbReference>
<dbReference type="PANTHER" id="PTHR43139:SF25">
    <property type="entry name" value="ALPHA_BETA-HYDROLASES SUPERFAMILY PROTEIN"/>
    <property type="match status" value="1"/>
</dbReference>
<keyword evidence="4" id="KW-1185">Reference proteome</keyword>
<reference evidence="2" key="3">
    <citation type="submission" date="2020-06" db="EMBL/GenBank/DDBJ databases">
        <title>Helianthus annuus Genome sequencing and assembly Release 2.</title>
        <authorList>
            <person name="Gouzy J."/>
            <person name="Langlade N."/>
            <person name="Munos S."/>
        </authorList>
    </citation>
    <scope>NUCLEOTIDE SEQUENCE</scope>
    <source>
        <tissue evidence="2">Leaves</tissue>
    </source>
</reference>
<keyword evidence="3" id="KW-0378">Hydrolase</keyword>
<evidence type="ECO:0000313" key="2">
    <source>
        <dbReference type="EMBL" id="KAF5763252.1"/>
    </source>
</evidence>
<dbReference type="Pfam" id="PF00561">
    <property type="entry name" value="Abhydrolase_1"/>
    <property type="match status" value="1"/>
</dbReference>
<dbReference type="InParanoid" id="A0A251S6A2"/>
<reference evidence="3" key="2">
    <citation type="submission" date="2017-02" db="EMBL/GenBank/DDBJ databases">
        <title>Sunflower complete genome.</title>
        <authorList>
            <person name="Langlade N."/>
            <person name="Munos S."/>
        </authorList>
    </citation>
    <scope>NUCLEOTIDE SEQUENCE [LARGE SCALE GENOMIC DNA]</scope>
    <source>
        <tissue evidence="3">Leaves</tissue>
    </source>
</reference>
<name>A0A251S6A2_HELAN</name>
<gene>
    <name evidence="3" type="ORF">HannXRQ_Chr15g0469491</name>
    <name evidence="2" type="ORF">HanXRQr2_Chr15g0678101</name>
</gene>
<dbReference type="PANTHER" id="PTHR43139">
    <property type="entry name" value="SI:DKEY-122A22.2"/>
    <property type="match status" value="1"/>
</dbReference>
<accession>A0A251S6A2</accession>
<dbReference type="SUPFAM" id="SSF53474">
    <property type="entry name" value="alpha/beta-Hydrolases"/>
    <property type="match status" value="1"/>
</dbReference>
<evidence type="ECO:0000313" key="4">
    <source>
        <dbReference type="Proteomes" id="UP000215914"/>
    </source>
</evidence>
<dbReference type="EMBL" id="CM007904">
    <property type="protein sequence ID" value="OTF94198.1"/>
    <property type="molecule type" value="Genomic_DNA"/>
</dbReference>
<reference evidence="2 4" key="1">
    <citation type="journal article" date="2017" name="Nature">
        <title>The sunflower genome provides insights into oil metabolism, flowering and Asterid evolution.</title>
        <authorList>
            <person name="Badouin H."/>
            <person name="Gouzy J."/>
            <person name="Grassa C.J."/>
            <person name="Murat F."/>
            <person name="Staton S.E."/>
            <person name="Cottret L."/>
            <person name="Lelandais-Briere C."/>
            <person name="Owens G.L."/>
            <person name="Carrere S."/>
            <person name="Mayjonade B."/>
            <person name="Legrand L."/>
            <person name="Gill N."/>
            <person name="Kane N.C."/>
            <person name="Bowers J.E."/>
            <person name="Hubner S."/>
            <person name="Bellec A."/>
            <person name="Berard A."/>
            <person name="Berges H."/>
            <person name="Blanchet N."/>
            <person name="Boniface M.C."/>
            <person name="Brunel D."/>
            <person name="Catrice O."/>
            <person name="Chaidir N."/>
            <person name="Claudel C."/>
            <person name="Donnadieu C."/>
            <person name="Faraut T."/>
            <person name="Fievet G."/>
            <person name="Helmstetter N."/>
            <person name="King M."/>
            <person name="Knapp S.J."/>
            <person name="Lai Z."/>
            <person name="Le Paslier M.C."/>
            <person name="Lippi Y."/>
            <person name="Lorenzon L."/>
            <person name="Mandel J.R."/>
            <person name="Marage G."/>
            <person name="Marchand G."/>
            <person name="Marquand E."/>
            <person name="Bret-Mestries E."/>
            <person name="Morien E."/>
            <person name="Nambeesan S."/>
            <person name="Nguyen T."/>
            <person name="Pegot-Espagnet P."/>
            <person name="Pouilly N."/>
            <person name="Raftis F."/>
            <person name="Sallet E."/>
            <person name="Schiex T."/>
            <person name="Thomas J."/>
            <person name="Vandecasteele C."/>
            <person name="Vares D."/>
            <person name="Vear F."/>
            <person name="Vautrin S."/>
            <person name="Crespi M."/>
            <person name="Mangin B."/>
            <person name="Burke J.M."/>
            <person name="Salse J."/>
            <person name="Munos S."/>
            <person name="Vincourt P."/>
            <person name="Rieseberg L.H."/>
            <person name="Langlade N.B."/>
        </authorList>
    </citation>
    <scope>NUCLEOTIDE SEQUENCE [LARGE SCALE GENOMIC DNA]</scope>
    <source>
        <strain evidence="4">cv. SF193</strain>
        <tissue evidence="2">Leaves</tissue>
    </source>
</reference>
<dbReference type="FunCoup" id="A0A251S6A2">
    <property type="interactions" value="366"/>
</dbReference>
<feature type="domain" description="AB hydrolase-1" evidence="1">
    <location>
        <begin position="51"/>
        <end position="287"/>
    </location>
</feature>
<dbReference type="InterPro" id="IPR029058">
    <property type="entry name" value="AB_hydrolase_fold"/>
</dbReference>
<dbReference type="STRING" id="4232.A0A251S6A2"/>
<proteinExistence type="predicted"/>
<dbReference type="GO" id="GO:0004806">
    <property type="term" value="F:triacylglycerol lipase activity"/>
    <property type="evidence" value="ECO:0007669"/>
    <property type="project" value="UniProtKB-EC"/>
</dbReference>
<evidence type="ECO:0000259" key="1">
    <source>
        <dbReference type="Pfam" id="PF00561"/>
    </source>
</evidence>
<sequence length="302" mass="34208">MARCCSFTASRDWCFRYSFSRTGLKSTTVNLHDGATVIHIWIPKSYKPNKPSLLLIHGFGANAMWQYNDFVSPLVSKFNVYIPDLLFFGDSYTTRPDRTEQFQAECVMAALEDVGVVGKIHVMGLSYGGFVGYCMAVQYPEKVDKVVIAASGVCFDESDMETGLLSVKNIEDAISILLAQTPEKLRELMQMAFFKPPQNVPSCFLSDFIDVMNTEHVQEKRELIETLHKGRKVSNLPKITQPTLIIWGEHDQIFPLELGHRLKRHLGENAELVIIKNSGHAINAEKPKELYKNMKSFLTDHK</sequence>
<dbReference type="OrthoDB" id="6431331at2759"/>
<dbReference type="Proteomes" id="UP000215914">
    <property type="component" value="Chromosome 15"/>
</dbReference>
<dbReference type="EMBL" id="MNCJ02000330">
    <property type="protein sequence ID" value="KAF5763252.1"/>
    <property type="molecule type" value="Genomic_DNA"/>
</dbReference>
<dbReference type="AlphaFoldDB" id="A0A251S6A2"/>
<dbReference type="PRINTS" id="PR00412">
    <property type="entry name" value="EPOXHYDRLASE"/>
</dbReference>